<organism evidence="7 8">
    <name type="scientific">Parapedobacter koreensis</name>
    <dbReference type="NCBI Taxonomy" id="332977"/>
    <lineage>
        <taxon>Bacteria</taxon>
        <taxon>Pseudomonadati</taxon>
        <taxon>Bacteroidota</taxon>
        <taxon>Sphingobacteriia</taxon>
        <taxon>Sphingobacteriales</taxon>
        <taxon>Sphingobacteriaceae</taxon>
        <taxon>Parapedobacter</taxon>
    </lineage>
</organism>
<proteinExistence type="inferred from homology"/>
<dbReference type="InterPro" id="IPR007627">
    <property type="entry name" value="RNA_pol_sigma70_r2"/>
</dbReference>
<evidence type="ECO:0000259" key="6">
    <source>
        <dbReference type="Pfam" id="PF08281"/>
    </source>
</evidence>
<evidence type="ECO:0000256" key="4">
    <source>
        <dbReference type="ARBA" id="ARBA00023163"/>
    </source>
</evidence>
<dbReference type="InterPro" id="IPR014284">
    <property type="entry name" value="RNA_pol_sigma-70_dom"/>
</dbReference>
<evidence type="ECO:0000256" key="2">
    <source>
        <dbReference type="ARBA" id="ARBA00023015"/>
    </source>
</evidence>
<dbReference type="NCBIfam" id="TIGR02937">
    <property type="entry name" value="sigma70-ECF"/>
    <property type="match status" value="1"/>
</dbReference>
<keyword evidence="2" id="KW-0805">Transcription regulation</keyword>
<dbReference type="OrthoDB" id="663247at2"/>
<dbReference type="InterPro" id="IPR013325">
    <property type="entry name" value="RNA_pol_sigma_r2"/>
</dbReference>
<dbReference type="EMBL" id="FNZR01000001">
    <property type="protein sequence ID" value="SEK26518.1"/>
    <property type="molecule type" value="Genomic_DNA"/>
</dbReference>
<dbReference type="Pfam" id="PF04542">
    <property type="entry name" value="Sigma70_r2"/>
    <property type="match status" value="1"/>
</dbReference>
<dbReference type="InterPro" id="IPR039425">
    <property type="entry name" value="RNA_pol_sigma-70-like"/>
</dbReference>
<dbReference type="Gene3D" id="1.10.10.10">
    <property type="entry name" value="Winged helix-like DNA-binding domain superfamily/Winged helix DNA-binding domain"/>
    <property type="match status" value="1"/>
</dbReference>
<dbReference type="InterPro" id="IPR013249">
    <property type="entry name" value="RNA_pol_sigma70_r4_t2"/>
</dbReference>
<dbReference type="AlphaFoldDB" id="A0A1H7FKM4"/>
<dbReference type="CDD" id="cd06171">
    <property type="entry name" value="Sigma70_r4"/>
    <property type="match status" value="1"/>
</dbReference>
<dbReference type="InterPro" id="IPR036388">
    <property type="entry name" value="WH-like_DNA-bd_sf"/>
</dbReference>
<dbReference type="Proteomes" id="UP000198916">
    <property type="component" value="Unassembled WGS sequence"/>
</dbReference>
<dbReference type="SUPFAM" id="SSF88659">
    <property type="entry name" value="Sigma3 and sigma4 domains of RNA polymerase sigma factors"/>
    <property type="match status" value="1"/>
</dbReference>
<dbReference type="SUPFAM" id="SSF88946">
    <property type="entry name" value="Sigma2 domain of RNA polymerase sigma factors"/>
    <property type="match status" value="1"/>
</dbReference>
<name>A0A1H7FKM4_9SPHI</name>
<evidence type="ECO:0000313" key="7">
    <source>
        <dbReference type="EMBL" id="SEK26518.1"/>
    </source>
</evidence>
<feature type="domain" description="RNA polymerase sigma factor 70 region 4 type 2" evidence="6">
    <location>
        <begin position="115"/>
        <end position="165"/>
    </location>
</feature>
<dbReference type="GO" id="GO:0003677">
    <property type="term" value="F:DNA binding"/>
    <property type="evidence" value="ECO:0007669"/>
    <property type="project" value="InterPro"/>
</dbReference>
<evidence type="ECO:0000313" key="8">
    <source>
        <dbReference type="Proteomes" id="UP000198916"/>
    </source>
</evidence>
<dbReference type="PRINTS" id="PR00038">
    <property type="entry name" value="HTHLUXR"/>
</dbReference>
<keyword evidence="8" id="KW-1185">Reference proteome</keyword>
<evidence type="ECO:0000256" key="3">
    <source>
        <dbReference type="ARBA" id="ARBA00023082"/>
    </source>
</evidence>
<evidence type="ECO:0000259" key="5">
    <source>
        <dbReference type="Pfam" id="PF04542"/>
    </source>
</evidence>
<dbReference type="RefSeq" id="WP_090602327.1">
    <property type="nucleotide sequence ID" value="NZ_FNZR01000001.1"/>
</dbReference>
<gene>
    <name evidence="7" type="ORF">SAMN05421740_101383</name>
</gene>
<dbReference type="GO" id="GO:0016987">
    <property type="term" value="F:sigma factor activity"/>
    <property type="evidence" value="ECO:0007669"/>
    <property type="project" value="UniProtKB-KW"/>
</dbReference>
<feature type="domain" description="RNA polymerase sigma-70 region 2" evidence="5">
    <location>
        <begin position="19"/>
        <end position="84"/>
    </location>
</feature>
<dbReference type="STRING" id="332977.SAMN05421740_101383"/>
<accession>A0A1H7FKM4</accession>
<dbReference type="InterPro" id="IPR013324">
    <property type="entry name" value="RNA_pol_sigma_r3/r4-like"/>
</dbReference>
<dbReference type="InterPro" id="IPR014327">
    <property type="entry name" value="RNA_pol_sigma70_bacteroid"/>
</dbReference>
<reference evidence="8" key="1">
    <citation type="submission" date="2016-10" db="EMBL/GenBank/DDBJ databases">
        <authorList>
            <person name="Varghese N."/>
            <person name="Submissions S."/>
        </authorList>
    </citation>
    <scope>NUCLEOTIDE SEQUENCE [LARGE SCALE GENOMIC DNA]</scope>
    <source>
        <strain evidence="8">Jip14</strain>
    </source>
</reference>
<dbReference type="Gene3D" id="1.10.1740.10">
    <property type="match status" value="1"/>
</dbReference>
<sequence>MEEVLAIVQGDEQVFEKVFQQYHERLYYYIQKQIGSDFVAEEVVQLSFIRLWQRRNKLEPTIPLASQLFRIAKSVLVDELRKEQTRLKYAQESAYTPFTDSLIDAIENKDLLRHIQVAIASLPYMQQTIFNLSREQGLTHKEIAELFSISPKTVENHIAKALRHLKESLLTFLL</sequence>
<keyword evidence="3" id="KW-0731">Sigma factor</keyword>
<dbReference type="GO" id="GO:0006352">
    <property type="term" value="P:DNA-templated transcription initiation"/>
    <property type="evidence" value="ECO:0007669"/>
    <property type="project" value="InterPro"/>
</dbReference>
<protein>
    <submittedName>
        <fullName evidence="7">RNA polymerase sigma-70 factor, ECF subfamily</fullName>
    </submittedName>
</protein>
<dbReference type="PANTHER" id="PTHR43133:SF46">
    <property type="entry name" value="RNA POLYMERASE SIGMA-70 FACTOR ECF SUBFAMILY"/>
    <property type="match status" value="1"/>
</dbReference>
<dbReference type="PANTHER" id="PTHR43133">
    <property type="entry name" value="RNA POLYMERASE ECF-TYPE SIGMA FACTO"/>
    <property type="match status" value="1"/>
</dbReference>
<comment type="similarity">
    <text evidence="1">Belongs to the sigma-70 factor family. ECF subfamily.</text>
</comment>
<keyword evidence="4" id="KW-0804">Transcription</keyword>
<dbReference type="Pfam" id="PF08281">
    <property type="entry name" value="Sigma70_r4_2"/>
    <property type="match status" value="1"/>
</dbReference>
<dbReference type="NCBIfam" id="TIGR02985">
    <property type="entry name" value="Sig70_bacteroi1"/>
    <property type="match status" value="1"/>
</dbReference>
<dbReference type="InterPro" id="IPR000792">
    <property type="entry name" value="Tscrpt_reg_LuxR_C"/>
</dbReference>
<evidence type="ECO:0000256" key="1">
    <source>
        <dbReference type="ARBA" id="ARBA00010641"/>
    </source>
</evidence>